<sequence length="593" mass="69065">MESEYLLIHREGILRRGIIQEESRYRSDIEKKFEDEREKFRLAVYQEKNDRVSVIDPPLDVSTVSFSARTAYETLSSGSPSRSTSVVAPPIFSDFAHVADLQYDMDRPIPFTRSTQVQWQNVSVSSIRYETPQRRRGQSTIISEGDSLFHVIFDVIERRTLVDQVEAPMNEVTKYEGMEILARHELQADETVAFSKITEEMLLDRMLQVQLLQYRQQQEKKWWETLQDVQAYIEKEEERRNLIVSKESLDRRRLYNSFNGVDRHELSDTEEDIQSVLSKTFCFVKEQITQLETAHRQKLYVEYVQEHNILNHYRRQLLINYKQRILSAHSSECTSLSSSPSRYLSPNIIKQYEDEIDEIMDKEIYDLIRILHQSTMTLYQERYIDNDTSNTVNDEEKSFSEEEIESDSTTTFSRKLEEEEQTFDSPNFKTIILTASIRTIEDEEDTEREKIQDDEINNLIQLLQVAEKKILLMQVEKQTSERITELTASTLEKEQGNTKSSEDASQYLSSILKTENDYIYESTSSRPLLTHTTGDIPPKYEAPYSPTNTTLATETTETNSFERGTESAKDESEIDEHAAAEEEAEAVAADERG</sequence>
<gene>
    <name evidence="3" type="ORF">TM35_000191370</name>
</gene>
<proteinExistence type="predicted"/>
<dbReference type="Proteomes" id="UP000192257">
    <property type="component" value="Unassembled WGS sequence"/>
</dbReference>
<dbReference type="EMBL" id="NBCO01000019">
    <property type="protein sequence ID" value="ORC87893.1"/>
    <property type="molecule type" value="Genomic_DNA"/>
</dbReference>
<evidence type="ECO:0000313" key="4">
    <source>
        <dbReference type="Proteomes" id="UP000192257"/>
    </source>
</evidence>
<dbReference type="VEuPathDB" id="TriTrypDB:TM35_000191370"/>
<accession>A0A1X0NTT6</accession>
<name>A0A1X0NTT6_9TRYP</name>
<feature type="compositionally biased region" description="Low complexity" evidence="1">
    <location>
        <begin position="547"/>
        <end position="559"/>
    </location>
</feature>
<feature type="non-terminal residue" evidence="3">
    <location>
        <position position="593"/>
    </location>
</feature>
<dbReference type="GeneID" id="39986415"/>
<feature type="domain" description="DUF1663" evidence="2">
    <location>
        <begin position="108"/>
        <end position="477"/>
    </location>
</feature>
<organism evidence="3 4">
    <name type="scientific">Trypanosoma theileri</name>
    <dbReference type="NCBI Taxonomy" id="67003"/>
    <lineage>
        <taxon>Eukaryota</taxon>
        <taxon>Discoba</taxon>
        <taxon>Euglenozoa</taxon>
        <taxon>Kinetoplastea</taxon>
        <taxon>Metakinetoplastina</taxon>
        <taxon>Trypanosomatida</taxon>
        <taxon>Trypanosomatidae</taxon>
        <taxon>Trypanosoma</taxon>
    </lineage>
</organism>
<feature type="region of interest" description="Disordered" evidence="1">
    <location>
        <begin position="527"/>
        <end position="593"/>
    </location>
</feature>
<evidence type="ECO:0000259" key="2">
    <source>
        <dbReference type="Pfam" id="PF07909"/>
    </source>
</evidence>
<comment type="caution">
    <text evidence="3">The sequence shown here is derived from an EMBL/GenBank/DDBJ whole genome shotgun (WGS) entry which is preliminary data.</text>
</comment>
<evidence type="ECO:0000313" key="3">
    <source>
        <dbReference type="EMBL" id="ORC87893.1"/>
    </source>
</evidence>
<dbReference type="InterPro" id="IPR012457">
    <property type="entry name" value="DUF1663"/>
</dbReference>
<keyword evidence="4" id="KW-1185">Reference proteome</keyword>
<feature type="region of interest" description="Disordered" evidence="1">
    <location>
        <begin position="389"/>
        <end position="412"/>
    </location>
</feature>
<dbReference type="Pfam" id="PF07909">
    <property type="entry name" value="DUF1663"/>
    <property type="match status" value="1"/>
</dbReference>
<dbReference type="RefSeq" id="XP_028881959.1">
    <property type="nucleotide sequence ID" value="XM_029026635.1"/>
</dbReference>
<evidence type="ECO:0000256" key="1">
    <source>
        <dbReference type="SAM" id="MobiDB-lite"/>
    </source>
</evidence>
<dbReference type="OrthoDB" id="253046at2759"/>
<dbReference type="AlphaFoldDB" id="A0A1X0NTT6"/>
<reference evidence="3 4" key="1">
    <citation type="submission" date="2017-03" db="EMBL/GenBank/DDBJ databases">
        <title>An alternative strategy for trypanosome survival in the mammalian bloodstream revealed through genome and transcriptome analysis of the ubiquitous bovine parasite Trypanosoma (Megatrypanum) theileri.</title>
        <authorList>
            <person name="Kelly S."/>
            <person name="Ivens A."/>
            <person name="Mott A."/>
            <person name="O'Neill E."/>
            <person name="Emms D."/>
            <person name="Macleod O."/>
            <person name="Voorheis P."/>
            <person name="Matthews J."/>
            <person name="Matthews K."/>
            <person name="Carrington M."/>
        </authorList>
    </citation>
    <scope>NUCLEOTIDE SEQUENCE [LARGE SCALE GENOMIC DNA]</scope>
    <source>
        <strain evidence="3">Edinburgh</strain>
    </source>
</reference>
<protein>
    <recommendedName>
        <fullName evidence="2">DUF1663 domain-containing protein</fullName>
    </recommendedName>
</protein>
<feature type="compositionally biased region" description="Basic and acidic residues" evidence="1">
    <location>
        <begin position="563"/>
        <end position="580"/>
    </location>
</feature>